<dbReference type="InterPro" id="IPR013325">
    <property type="entry name" value="RNA_pol_sigma_r2"/>
</dbReference>
<keyword evidence="2" id="KW-0805">Transcription regulation</keyword>
<dbReference type="InterPro" id="IPR039425">
    <property type="entry name" value="RNA_pol_sigma-70-like"/>
</dbReference>
<evidence type="ECO:0000256" key="1">
    <source>
        <dbReference type="ARBA" id="ARBA00010641"/>
    </source>
</evidence>
<protein>
    <submittedName>
        <fullName evidence="7">RNA polymerase sigma factor</fullName>
    </submittedName>
</protein>
<dbReference type="InterPro" id="IPR007627">
    <property type="entry name" value="RNA_pol_sigma70_r2"/>
</dbReference>
<evidence type="ECO:0000259" key="6">
    <source>
        <dbReference type="Pfam" id="PF08281"/>
    </source>
</evidence>
<organism evidence="7 8">
    <name type="scientific">Curtobacterium caseinilyticum</name>
    <dbReference type="NCBI Taxonomy" id="3055137"/>
    <lineage>
        <taxon>Bacteria</taxon>
        <taxon>Bacillati</taxon>
        <taxon>Actinomycetota</taxon>
        <taxon>Actinomycetes</taxon>
        <taxon>Micrococcales</taxon>
        <taxon>Microbacteriaceae</taxon>
        <taxon>Curtobacterium</taxon>
    </lineage>
</organism>
<dbReference type="InterPro" id="IPR013324">
    <property type="entry name" value="RNA_pol_sigma_r3/r4-like"/>
</dbReference>
<dbReference type="Pfam" id="PF04542">
    <property type="entry name" value="Sigma70_r2"/>
    <property type="match status" value="1"/>
</dbReference>
<keyword evidence="4" id="KW-0804">Transcription</keyword>
<dbReference type="PANTHER" id="PTHR43133">
    <property type="entry name" value="RNA POLYMERASE ECF-TYPE SIGMA FACTO"/>
    <property type="match status" value="1"/>
</dbReference>
<evidence type="ECO:0000256" key="4">
    <source>
        <dbReference type="ARBA" id="ARBA00023163"/>
    </source>
</evidence>
<name>A0ABT7TTT1_9MICO</name>
<dbReference type="InterPro" id="IPR036388">
    <property type="entry name" value="WH-like_DNA-bd_sf"/>
</dbReference>
<feature type="domain" description="RNA polymerase sigma-70 region 2" evidence="5">
    <location>
        <begin position="26"/>
        <end position="99"/>
    </location>
</feature>
<accession>A0ABT7TTT1</accession>
<dbReference type="Pfam" id="PF08281">
    <property type="entry name" value="Sigma70_r4_2"/>
    <property type="match status" value="1"/>
</dbReference>
<keyword evidence="3" id="KW-0731">Sigma factor</keyword>
<reference evidence="7 8" key="1">
    <citation type="submission" date="2023-06" db="EMBL/GenBank/DDBJ databases">
        <authorList>
            <person name="Feng G."/>
            <person name="Li J."/>
            <person name="Zhu H."/>
        </authorList>
    </citation>
    <scope>NUCLEOTIDE SEQUENCE [LARGE SCALE GENOMIC DNA]</scope>
    <source>
        <strain evidence="7 8">RHCKG28</strain>
    </source>
</reference>
<comment type="caution">
    <text evidence="7">The sequence shown here is derived from an EMBL/GenBank/DDBJ whole genome shotgun (WGS) entry which is preliminary data.</text>
</comment>
<dbReference type="Gene3D" id="1.10.10.10">
    <property type="entry name" value="Winged helix-like DNA-binding domain superfamily/Winged helix DNA-binding domain"/>
    <property type="match status" value="1"/>
</dbReference>
<keyword evidence="8" id="KW-1185">Reference proteome</keyword>
<feature type="domain" description="RNA polymerase sigma factor 70 region 4 type 2" evidence="6">
    <location>
        <begin position="127"/>
        <end position="175"/>
    </location>
</feature>
<dbReference type="SUPFAM" id="SSF88659">
    <property type="entry name" value="Sigma3 and sigma4 domains of RNA polymerase sigma factors"/>
    <property type="match status" value="1"/>
</dbReference>
<dbReference type="SUPFAM" id="SSF88946">
    <property type="entry name" value="Sigma2 domain of RNA polymerase sigma factors"/>
    <property type="match status" value="1"/>
</dbReference>
<dbReference type="RefSeq" id="WP_289475046.1">
    <property type="nucleotide sequence ID" value="NZ_JAUCMN010000012.1"/>
</dbReference>
<dbReference type="EMBL" id="JAUCMN010000012">
    <property type="protein sequence ID" value="MDM7892921.1"/>
    <property type="molecule type" value="Genomic_DNA"/>
</dbReference>
<gene>
    <name evidence="7" type="ORF">QUG93_14605</name>
</gene>
<evidence type="ECO:0000259" key="5">
    <source>
        <dbReference type="Pfam" id="PF04542"/>
    </source>
</evidence>
<dbReference type="CDD" id="cd06171">
    <property type="entry name" value="Sigma70_r4"/>
    <property type="match status" value="1"/>
</dbReference>
<dbReference type="PANTHER" id="PTHR43133:SF25">
    <property type="entry name" value="RNA POLYMERASE SIGMA FACTOR RFAY-RELATED"/>
    <property type="match status" value="1"/>
</dbReference>
<evidence type="ECO:0000313" key="8">
    <source>
        <dbReference type="Proteomes" id="UP001236404"/>
    </source>
</evidence>
<dbReference type="Proteomes" id="UP001236404">
    <property type="component" value="Unassembled WGS sequence"/>
</dbReference>
<dbReference type="InterPro" id="IPR013249">
    <property type="entry name" value="RNA_pol_sigma70_r4_t2"/>
</dbReference>
<evidence type="ECO:0000256" key="2">
    <source>
        <dbReference type="ARBA" id="ARBA00023015"/>
    </source>
</evidence>
<proteinExistence type="inferred from homology"/>
<evidence type="ECO:0000313" key="7">
    <source>
        <dbReference type="EMBL" id="MDM7892921.1"/>
    </source>
</evidence>
<comment type="similarity">
    <text evidence="1">Belongs to the sigma-70 factor family. ECF subfamily.</text>
</comment>
<dbReference type="Gene3D" id="1.10.1740.10">
    <property type="match status" value="1"/>
</dbReference>
<sequence>MNQITGDRADWALSLAGDGQAFGRVFDRHAARLRRHAVGLVAGPGASAAAADADDVVAMTFLEAWRRREDVRFVDDSLLPWLLVTATNTAHNVTRSARRHRAFLGRFPLPEAAPDPAEHFSDGGAVAAMGRLSLDDQRVLTLCVLEGLGEREAAAVLGVRPGTVKSRLHRAKARLHQRYTATAEPLGGAL</sequence>
<evidence type="ECO:0000256" key="3">
    <source>
        <dbReference type="ARBA" id="ARBA00023082"/>
    </source>
</evidence>